<evidence type="ECO:0000256" key="2">
    <source>
        <dbReference type="SAM" id="Phobius"/>
    </source>
</evidence>
<evidence type="ECO:0000313" key="4">
    <source>
        <dbReference type="Proteomes" id="UP001345963"/>
    </source>
</evidence>
<dbReference type="EMBL" id="JAHUTI010022364">
    <property type="protein sequence ID" value="MED6239887.1"/>
    <property type="molecule type" value="Genomic_DNA"/>
</dbReference>
<keyword evidence="2" id="KW-0812">Transmembrane</keyword>
<gene>
    <name evidence="3" type="ORF">ATANTOWER_012710</name>
</gene>
<protein>
    <submittedName>
        <fullName evidence="3">Uncharacterized protein</fullName>
    </submittedName>
</protein>
<reference evidence="3 4" key="1">
    <citation type="submission" date="2021-07" db="EMBL/GenBank/DDBJ databases">
        <authorList>
            <person name="Palmer J.M."/>
        </authorList>
    </citation>
    <scope>NUCLEOTIDE SEQUENCE [LARGE SCALE GENOMIC DNA]</scope>
    <source>
        <strain evidence="3 4">AT_MEX2019</strain>
        <tissue evidence="3">Muscle</tissue>
    </source>
</reference>
<feature type="compositionally biased region" description="Basic and acidic residues" evidence="1">
    <location>
        <begin position="25"/>
        <end position="36"/>
    </location>
</feature>
<keyword evidence="2" id="KW-1133">Transmembrane helix</keyword>
<keyword evidence="4" id="KW-1185">Reference proteome</keyword>
<feature type="transmembrane region" description="Helical" evidence="2">
    <location>
        <begin position="63"/>
        <end position="83"/>
    </location>
</feature>
<keyword evidence="2" id="KW-0472">Membrane</keyword>
<accession>A0ABU7ANU9</accession>
<evidence type="ECO:0000313" key="3">
    <source>
        <dbReference type="EMBL" id="MED6239887.1"/>
    </source>
</evidence>
<organism evidence="3 4">
    <name type="scientific">Ataeniobius toweri</name>
    <dbReference type="NCBI Taxonomy" id="208326"/>
    <lineage>
        <taxon>Eukaryota</taxon>
        <taxon>Metazoa</taxon>
        <taxon>Chordata</taxon>
        <taxon>Craniata</taxon>
        <taxon>Vertebrata</taxon>
        <taxon>Euteleostomi</taxon>
        <taxon>Actinopterygii</taxon>
        <taxon>Neopterygii</taxon>
        <taxon>Teleostei</taxon>
        <taxon>Neoteleostei</taxon>
        <taxon>Acanthomorphata</taxon>
        <taxon>Ovalentaria</taxon>
        <taxon>Atherinomorphae</taxon>
        <taxon>Cyprinodontiformes</taxon>
        <taxon>Goodeidae</taxon>
        <taxon>Ataeniobius</taxon>
    </lineage>
</organism>
<sequence length="128" mass="14235">MFKPYLVNRLLPSFLPHSWQTPASRRQDAGPSEPRRWQQSPGETSECGSTGGEIFFFCKCTHCMFCLIIMCNVAALTFYATIYDNIRCICNKSREKHVLGTASTAGSLCLTVECSDHQATLGSQSTIM</sequence>
<feature type="region of interest" description="Disordered" evidence="1">
    <location>
        <begin position="21"/>
        <end position="48"/>
    </location>
</feature>
<evidence type="ECO:0000256" key="1">
    <source>
        <dbReference type="SAM" id="MobiDB-lite"/>
    </source>
</evidence>
<name>A0ABU7ANU9_9TELE</name>
<dbReference type="Proteomes" id="UP001345963">
    <property type="component" value="Unassembled WGS sequence"/>
</dbReference>
<proteinExistence type="predicted"/>
<comment type="caution">
    <text evidence="3">The sequence shown here is derived from an EMBL/GenBank/DDBJ whole genome shotgun (WGS) entry which is preliminary data.</text>
</comment>